<dbReference type="InterPro" id="IPR017853">
    <property type="entry name" value="GH"/>
</dbReference>
<dbReference type="OrthoDB" id="2108802at2759"/>
<dbReference type="InParanoid" id="A0A0L0HJC4"/>
<dbReference type="SUPFAM" id="SSF51445">
    <property type="entry name" value="(Trans)glycosidases"/>
    <property type="match status" value="1"/>
</dbReference>
<accession>A0A0L0HJC4</accession>
<organism evidence="4 5">
    <name type="scientific">Spizellomyces punctatus (strain DAOM BR117)</name>
    <dbReference type="NCBI Taxonomy" id="645134"/>
    <lineage>
        <taxon>Eukaryota</taxon>
        <taxon>Fungi</taxon>
        <taxon>Fungi incertae sedis</taxon>
        <taxon>Chytridiomycota</taxon>
        <taxon>Chytridiomycota incertae sedis</taxon>
        <taxon>Chytridiomycetes</taxon>
        <taxon>Spizellomycetales</taxon>
        <taxon>Spizellomycetaceae</taxon>
        <taxon>Spizellomyces</taxon>
    </lineage>
</organism>
<dbReference type="InterPro" id="IPR013785">
    <property type="entry name" value="Aldolase_TIM"/>
</dbReference>
<dbReference type="eggNOG" id="ENOG502RCTR">
    <property type="taxonomic scope" value="Eukaryota"/>
</dbReference>
<dbReference type="Pfam" id="PF03537">
    <property type="entry name" value="Glyco_hydro_114"/>
    <property type="match status" value="1"/>
</dbReference>
<name>A0A0L0HJC4_SPIPD</name>
<evidence type="ECO:0000259" key="3">
    <source>
        <dbReference type="Pfam" id="PF03537"/>
    </source>
</evidence>
<evidence type="ECO:0000313" key="4">
    <source>
        <dbReference type="EMBL" id="KND01118.1"/>
    </source>
</evidence>
<gene>
    <name evidence="4" type="ORF">SPPG_04208</name>
</gene>
<evidence type="ECO:0000256" key="2">
    <source>
        <dbReference type="ARBA" id="ARBA00012755"/>
    </source>
</evidence>
<dbReference type="RefSeq" id="XP_016609157.1">
    <property type="nucleotide sequence ID" value="XM_016752453.1"/>
</dbReference>
<dbReference type="STRING" id="645134.A0A0L0HJC4"/>
<proteinExistence type="predicted"/>
<dbReference type="VEuPathDB" id="FungiDB:SPPG_04208"/>
<dbReference type="EMBL" id="KQ257455">
    <property type="protein sequence ID" value="KND01118.1"/>
    <property type="molecule type" value="Genomic_DNA"/>
</dbReference>
<dbReference type="EC" id="3.2.1.22" evidence="2"/>
<evidence type="ECO:0000256" key="1">
    <source>
        <dbReference type="ARBA" id="ARBA00001255"/>
    </source>
</evidence>
<dbReference type="PANTHER" id="PTHR35273">
    <property type="entry name" value="ALPHA-1,4 POLYGALACTOSAMINIDASE, PUTATIVE (AFU_ORTHOLOGUE AFUA_3G07890)-RELATED"/>
    <property type="match status" value="1"/>
</dbReference>
<feature type="domain" description="Glycoside-hydrolase family GH114 TIM-barrel" evidence="3">
    <location>
        <begin position="19"/>
        <end position="253"/>
    </location>
</feature>
<reference evidence="4 5" key="1">
    <citation type="submission" date="2009-08" db="EMBL/GenBank/DDBJ databases">
        <title>The Genome Sequence of Spizellomyces punctatus strain DAOM BR117.</title>
        <authorList>
            <consortium name="The Broad Institute Genome Sequencing Platform"/>
            <person name="Russ C."/>
            <person name="Cuomo C."/>
            <person name="Shea T."/>
            <person name="Young S.K."/>
            <person name="Zeng Q."/>
            <person name="Koehrsen M."/>
            <person name="Haas B."/>
            <person name="Borodovsky M."/>
            <person name="Guigo R."/>
            <person name="Alvarado L."/>
            <person name="Berlin A."/>
            <person name="Bochicchio J."/>
            <person name="Borenstein D."/>
            <person name="Chapman S."/>
            <person name="Chen Z."/>
            <person name="Engels R."/>
            <person name="Freedman E."/>
            <person name="Gellesch M."/>
            <person name="Goldberg J."/>
            <person name="Griggs A."/>
            <person name="Gujja S."/>
            <person name="Heiman D."/>
            <person name="Hepburn T."/>
            <person name="Howarth C."/>
            <person name="Jen D."/>
            <person name="Larson L."/>
            <person name="Lewis B."/>
            <person name="Mehta T."/>
            <person name="Park D."/>
            <person name="Pearson M."/>
            <person name="Roberts A."/>
            <person name="Saif S."/>
            <person name="Shenoy N."/>
            <person name="Sisk P."/>
            <person name="Stolte C."/>
            <person name="Sykes S."/>
            <person name="Thomson T."/>
            <person name="Walk T."/>
            <person name="White J."/>
            <person name="Yandava C."/>
            <person name="Burger G."/>
            <person name="Gray M.W."/>
            <person name="Holland P.W.H."/>
            <person name="King N."/>
            <person name="Lang F.B.F."/>
            <person name="Roger A.J."/>
            <person name="Ruiz-Trillo I."/>
            <person name="Lander E."/>
            <person name="Nusbaum C."/>
        </authorList>
    </citation>
    <scope>NUCLEOTIDE SEQUENCE [LARGE SCALE GENOMIC DNA]</scope>
    <source>
        <strain evidence="4 5">DAOM BR117</strain>
    </source>
</reference>
<comment type="catalytic activity">
    <reaction evidence="1">
        <text>Hydrolysis of terminal, non-reducing alpha-D-galactose residues in alpha-D-galactosides, including galactose oligosaccharides, galactomannans and galactolipids.</text>
        <dbReference type="EC" id="3.2.1.22"/>
    </reaction>
</comment>
<evidence type="ECO:0000313" key="5">
    <source>
        <dbReference type="Proteomes" id="UP000053201"/>
    </source>
</evidence>
<dbReference type="InterPro" id="IPR004352">
    <property type="entry name" value="GH114_TIM-barrel"/>
</dbReference>
<protein>
    <recommendedName>
        <fullName evidence="2">alpha-galactosidase</fullName>
        <ecNumber evidence="2">3.2.1.22</ecNumber>
    </recommendedName>
</protein>
<dbReference type="Proteomes" id="UP000053201">
    <property type="component" value="Unassembled WGS sequence"/>
</dbReference>
<keyword evidence="5" id="KW-1185">Reference proteome</keyword>
<dbReference type="Gene3D" id="3.20.20.70">
    <property type="entry name" value="Aldolase class I"/>
    <property type="match status" value="1"/>
</dbReference>
<dbReference type="AlphaFoldDB" id="A0A0L0HJC4"/>
<dbReference type="GO" id="GO:0004557">
    <property type="term" value="F:alpha-galactosidase activity"/>
    <property type="evidence" value="ECO:0007669"/>
    <property type="project" value="UniProtKB-EC"/>
</dbReference>
<sequence length="302" mass="32593">MSVASVSIWTPPSASSIGWHWQLSTGGSLNITSLVAEPTIQMVDIDLFDTNATVISTLKSAGKKVICYFSAGSYENWRSDAGSFPAAIIGKGLQGWKGEKWLDIRGFGSSDGGDLGRIMKARMDLAVQKACDGVEPDNVDGYINPTGFPLTSADQLDYNRWLAVQAHARNLSIGLKNDLDQIPDLVNYFDWALNEECSKYSECNKLLPFKTAGKAVFGVEYTDKSDTSTLESLCSTPRSLGFNWLVARLSLGGWAYDCTAHIARNFGTGDPSAASKGIAAWEWKNAAVIAGFAYGLAYVLGL</sequence>
<dbReference type="PANTHER" id="PTHR35273:SF2">
    <property type="entry name" value="ALPHA-GALACTOSIDASE"/>
    <property type="match status" value="1"/>
</dbReference>
<dbReference type="GeneID" id="27687671"/>
<dbReference type="OMA" id="MERRFDM"/>